<evidence type="ECO:0000313" key="2">
    <source>
        <dbReference type="Proteomes" id="UP000240608"/>
    </source>
</evidence>
<organism evidence="1 2">
    <name type="scientific">Marivirga lumbricoides</name>
    <dbReference type="NCBI Taxonomy" id="1046115"/>
    <lineage>
        <taxon>Bacteria</taxon>
        <taxon>Pseudomonadati</taxon>
        <taxon>Bacteroidota</taxon>
        <taxon>Cytophagia</taxon>
        <taxon>Cytophagales</taxon>
        <taxon>Marivirgaceae</taxon>
        <taxon>Marivirga</taxon>
    </lineage>
</organism>
<protein>
    <submittedName>
        <fullName evidence="1">Uncharacterized protein</fullName>
    </submittedName>
</protein>
<dbReference type="AlphaFoldDB" id="A0A2T4DPX8"/>
<name>A0A2T4DPX8_9BACT</name>
<accession>A0A2T4DPX8</accession>
<evidence type="ECO:0000313" key="1">
    <source>
        <dbReference type="EMBL" id="PTB95881.1"/>
    </source>
</evidence>
<gene>
    <name evidence="1" type="ORF">C9994_09865</name>
</gene>
<reference evidence="1 2" key="1">
    <citation type="submission" date="2018-03" db="EMBL/GenBank/DDBJ databases">
        <title>Cross-interface Injection: A General Nanoliter Liquid Handling Method Applied to Single Cells Genome Amplification Automated Nanoliter Liquid Handling Applied to Single Cell Multiple Displacement Amplification.</title>
        <authorList>
            <person name="Yun J."/>
            <person name="Xu P."/>
            <person name="Xu J."/>
            <person name="Dai X."/>
            <person name="Wang Y."/>
            <person name="Zheng X."/>
            <person name="Cao C."/>
            <person name="Yi Q."/>
            <person name="Zhu Y."/>
            <person name="Wang L."/>
            <person name="Dong Z."/>
            <person name="Huang Y."/>
            <person name="Huang L."/>
            <person name="Du W."/>
        </authorList>
    </citation>
    <scope>NUCLEOTIDE SEQUENCE [LARGE SCALE GENOMIC DNA]</scope>
    <source>
        <strain evidence="1 2">Z-D1-2</strain>
    </source>
</reference>
<comment type="caution">
    <text evidence="1">The sequence shown here is derived from an EMBL/GenBank/DDBJ whole genome shotgun (WGS) entry which is preliminary data.</text>
</comment>
<dbReference type="Proteomes" id="UP000240608">
    <property type="component" value="Unassembled WGS sequence"/>
</dbReference>
<sequence>MQTTVVVCIPLQAGAFFTTLWVEGSNPSPDSDIGIVQWLEQQNQCGFESHSFNLKDGGTGKRNGLKIHLIDEVACF</sequence>
<dbReference type="EMBL" id="PYVU01000080">
    <property type="protein sequence ID" value="PTB95881.1"/>
    <property type="molecule type" value="Genomic_DNA"/>
</dbReference>
<proteinExistence type="predicted"/>